<keyword evidence="3" id="KW-0597">Phosphoprotein</keyword>
<proteinExistence type="predicted"/>
<evidence type="ECO:0000256" key="7">
    <source>
        <dbReference type="ARBA" id="ARBA00022840"/>
    </source>
</evidence>
<keyword evidence="7" id="KW-0067">ATP-binding</keyword>
<keyword evidence="10" id="KW-1185">Reference proteome</keyword>
<accession>A0ABT3NS86</accession>
<dbReference type="Gene3D" id="3.30.450.20">
    <property type="entry name" value="PAS domain"/>
    <property type="match status" value="2"/>
</dbReference>
<dbReference type="InterPro" id="IPR000014">
    <property type="entry name" value="PAS"/>
</dbReference>
<keyword evidence="6" id="KW-0418">Kinase</keyword>
<dbReference type="PANTHER" id="PTHR41523">
    <property type="entry name" value="TWO-COMPONENT SYSTEM SENSOR PROTEIN"/>
    <property type="match status" value="1"/>
</dbReference>
<dbReference type="InterPro" id="IPR013656">
    <property type="entry name" value="PAS_4"/>
</dbReference>
<dbReference type="PANTHER" id="PTHR41523:SF8">
    <property type="entry name" value="ETHYLENE RESPONSE SENSOR PROTEIN"/>
    <property type="match status" value="1"/>
</dbReference>
<evidence type="ECO:0000256" key="6">
    <source>
        <dbReference type="ARBA" id="ARBA00022777"/>
    </source>
</evidence>
<evidence type="ECO:0000259" key="8">
    <source>
        <dbReference type="PROSITE" id="PS50112"/>
    </source>
</evidence>
<dbReference type="CDD" id="cd00130">
    <property type="entry name" value="PAS"/>
    <property type="match status" value="2"/>
</dbReference>
<evidence type="ECO:0000313" key="9">
    <source>
        <dbReference type="EMBL" id="MCW8084414.1"/>
    </source>
</evidence>
<evidence type="ECO:0000256" key="2">
    <source>
        <dbReference type="ARBA" id="ARBA00012438"/>
    </source>
</evidence>
<keyword evidence="4" id="KW-0808">Transferase</keyword>
<dbReference type="Pfam" id="PF08448">
    <property type="entry name" value="PAS_4"/>
    <property type="match status" value="2"/>
</dbReference>
<dbReference type="Gene3D" id="3.30.565.10">
    <property type="entry name" value="Histidine kinase-like ATPase, C-terminal domain"/>
    <property type="match status" value="1"/>
</dbReference>
<dbReference type="NCBIfam" id="TIGR00229">
    <property type="entry name" value="sensory_box"/>
    <property type="match status" value="1"/>
</dbReference>
<organism evidence="9 10">
    <name type="scientific">Sabulicella glaciei</name>
    <dbReference type="NCBI Taxonomy" id="2984948"/>
    <lineage>
        <taxon>Bacteria</taxon>
        <taxon>Pseudomonadati</taxon>
        <taxon>Pseudomonadota</taxon>
        <taxon>Alphaproteobacteria</taxon>
        <taxon>Acetobacterales</taxon>
        <taxon>Acetobacteraceae</taxon>
        <taxon>Sabulicella</taxon>
    </lineage>
</organism>
<dbReference type="Pfam" id="PF07536">
    <property type="entry name" value="HWE_HK"/>
    <property type="match status" value="1"/>
</dbReference>
<dbReference type="Proteomes" id="UP001526430">
    <property type="component" value="Unassembled WGS sequence"/>
</dbReference>
<dbReference type="SUPFAM" id="SSF55874">
    <property type="entry name" value="ATPase domain of HSP90 chaperone/DNA topoisomerase II/histidine kinase"/>
    <property type="match status" value="1"/>
</dbReference>
<reference evidence="9 10" key="1">
    <citation type="submission" date="2022-10" db="EMBL/GenBank/DDBJ databases">
        <title>Roseococcus glaciei nov., sp. nov., isolated from glacier.</title>
        <authorList>
            <person name="Liu Q."/>
            <person name="Xin Y.-H."/>
        </authorList>
    </citation>
    <scope>NUCLEOTIDE SEQUENCE [LARGE SCALE GENOMIC DNA]</scope>
    <source>
        <strain evidence="9 10">MDT2-1-1</strain>
    </source>
</reference>
<evidence type="ECO:0000256" key="1">
    <source>
        <dbReference type="ARBA" id="ARBA00000085"/>
    </source>
</evidence>
<dbReference type="PROSITE" id="PS50112">
    <property type="entry name" value="PAS"/>
    <property type="match status" value="1"/>
</dbReference>
<dbReference type="EMBL" id="JAPFQI010000001">
    <property type="protein sequence ID" value="MCW8084414.1"/>
    <property type="molecule type" value="Genomic_DNA"/>
</dbReference>
<gene>
    <name evidence="9" type="ORF">OF850_02130</name>
</gene>
<dbReference type="SUPFAM" id="SSF55785">
    <property type="entry name" value="PYP-like sensor domain (PAS domain)"/>
    <property type="match status" value="2"/>
</dbReference>
<dbReference type="SMART" id="SM00091">
    <property type="entry name" value="PAS"/>
    <property type="match status" value="2"/>
</dbReference>
<evidence type="ECO:0000313" key="10">
    <source>
        <dbReference type="Proteomes" id="UP001526430"/>
    </source>
</evidence>
<dbReference type="InterPro" id="IPR011102">
    <property type="entry name" value="Sig_transdc_His_kinase_HWE"/>
</dbReference>
<name>A0ABT3NS86_9PROT</name>
<evidence type="ECO:0000256" key="5">
    <source>
        <dbReference type="ARBA" id="ARBA00022741"/>
    </source>
</evidence>
<feature type="domain" description="PAS" evidence="8">
    <location>
        <begin position="47"/>
        <end position="112"/>
    </location>
</feature>
<evidence type="ECO:0000256" key="3">
    <source>
        <dbReference type="ARBA" id="ARBA00022553"/>
    </source>
</evidence>
<dbReference type="RefSeq" id="WP_301588012.1">
    <property type="nucleotide sequence ID" value="NZ_JAPFQI010000001.1"/>
</dbReference>
<dbReference type="InterPro" id="IPR036890">
    <property type="entry name" value="HATPase_C_sf"/>
</dbReference>
<sequence>MSAPELSELRRRLAEAEDTLRAIREGEVDALVVRSVEREQVFHLVGGDETYRAFMESMELGAAALDTEGRLLYVNAALPGLLGVPAETLERQGLLETLGVAGAALRDLLAPEQSCRRSTEVTLSRDGKQRHLLVTAAPLPLPYGKGHALTFTDITQRLDAVAREESERIGRAIMASAIEAVAVCDAQGIVTHASPAATRMLDISPLGLSFSEAFPLAFAPGAGAMEAGDLVAVALRGGAARAMEATLRAGDRARDILLSVSPLRKAGGAVGGCIVTLVDVSERRALEKRQELLMHELDHRMKNMLALVLSISARTLEGATGLQDFAERFTQRLSALAATQDLLAGKVLSGLSLRQLVSTEVAPYVSALSARISMEGLEVEVSRDAAVALGLVFHELVTNAVKYGALSNESGRVSIRAQRPEGGGLEILWEEAGGPPVSPPARRGFGETVIARGLGKFAGGGTAVDYRPEGVTCRMLLTAESLG</sequence>
<dbReference type="EC" id="2.7.13.3" evidence="2"/>
<comment type="catalytic activity">
    <reaction evidence="1">
        <text>ATP + protein L-histidine = ADP + protein N-phospho-L-histidine.</text>
        <dbReference type="EC" id="2.7.13.3"/>
    </reaction>
</comment>
<protein>
    <recommendedName>
        <fullName evidence="2">histidine kinase</fullName>
        <ecNumber evidence="2">2.7.13.3</ecNumber>
    </recommendedName>
</protein>
<keyword evidence="5" id="KW-0547">Nucleotide-binding</keyword>
<dbReference type="SMART" id="SM00911">
    <property type="entry name" value="HWE_HK"/>
    <property type="match status" value="1"/>
</dbReference>
<dbReference type="InterPro" id="IPR035965">
    <property type="entry name" value="PAS-like_dom_sf"/>
</dbReference>
<comment type="caution">
    <text evidence="9">The sequence shown here is derived from an EMBL/GenBank/DDBJ whole genome shotgun (WGS) entry which is preliminary data.</text>
</comment>
<evidence type="ECO:0000256" key="4">
    <source>
        <dbReference type="ARBA" id="ARBA00022679"/>
    </source>
</evidence>